<organism evidence="1 2">
    <name type="scientific">Clathrospora elynae</name>
    <dbReference type="NCBI Taxonomy" id="706981"/>
    <lineage>
        <taxon>Eukaryota</taxon>
        <taxon>Fungi</taxon>
        <taxon>Dikarya</taxon>
        <taxon>Ascomycota</taxon>
        <taxon>Pezizomycotina</taxon>
        <taxon>Dothideomycetes</taxon>
        <taxon>Pleosporomycetidae</taxon>
        <taxon>Pleosporales</taxon>
        <taxon>Diademaceae</taxon>
        <taxon>Clathrospora</taxon>
    </lineage>
</organism>
<name>A0A6A5SH05_9PLEO</name>
<protein>
    <submittedName>
        <fullName evidence="1">Uncharacterized protein</fullName>
    </submittedName>
</protein>
<dbReference type="EMBL" id="ML976083">
    <property type="protein sequence ID" value="KAF1939363.1"/>
    <property type="molecule type" value="Genomic_DNA"/>
</dbReference>
<dbReference type="Proteomes" id="UP000800038">
    <property type="component" value="Unassembled WGS sequence"/>
</dbReference>
<keyword evidence="2" id="KW-1185">Reference proteome</keyword>
<dbReference type="AlphaFoldDB" id="A0A6A5SH05"/>
<evidence type="ECO:0000313" key="1">
    <source>
        <dbReference type="EMBL" id="KAF1939363.1"/>
    </source>
</evidence>
<evidence type="ECO:0000313" key="2">
    <source>
        <dbReference type="Proteomes" id="UP000800038"/>
    </source>
</evidence>
<accession>A0A6A5SH05</accession>
<sequence length="122" mass="13413">MPQRHVTARSVRTLDSASPSLADCYLLTPTSTFHLHRAPPTPASPHLPTIERSFPQPPDLPLLAARQLLSDPRSSLPVVCHSTPSLRIPQGLWRVAARSHGFQLSLRPLRVIELILLQAPVA</sequence>
<proteinExistence type="predicted"/>
<gene>
    <name evidence="1" type="ORF">EJ02DRAFT_457042</name>
</gene>
<reference evidence="1" key="1">
    <citation type="journal article" date="2020" name="Stud. Mycol.">
        <title>101 Dothideomycetes genomes: a test case for predicting lifestyles and emergence of pathogens.</title>
        <authorList>
            <person name="Haridas S."/>
            <person name="Albert R."/>
            <person name="Binder M."/>
            <person name="Bloem J."/>
            <person name="Labutti K."/>
            <person name="Salamov A."/>
            <person name="Andreopoulos B."/>
            <person name="Baker S."/>
            <person name="Barry K."/>
            <person name="Bills G."/>
            <person name="Bluhm B."/>
            <person name="Cannon C."/>
            <person name="Castanera R."/>
            <person name="Culley D."/>
            <person name="Daum C."/>
            <person name="Ezra D."/>
            <person name="Gonzalez J."/>
            <person name="Henrissat B."/>
            <person name="Kuo A."/>
            <person name="Liang C."/>
            <person name="Lipzen A."/>
            <person name="Lutzoni F."/>
            <person name="Magnuson J."/>
            <person name="Mondo S."/>
            <person name="Nolan M."/>
            <person name="Ohm R."/>
            <person name="Pangilinan J."/>
            <person name="Park H.-J."/>
            <person name="Ramirez L."/>
            <person name="Alfaro M."/>
            <person name="Sun H."/>
            <person name="Tritt A."/>
            <person name="Yoshinaga Y."/>
            <person name="Zwiers L.-H."/>
            <person name="Turgeon B."/>
            <person name="Goodwin S."/>
            <person name="Spatafora J."/>
            <person name="Crous P."/>
            <person name="Grigoriev I."/>
        </authorList>
    </citation>
    <scope>NUCLEOTIDE SEQUENCE</scope>
    <source>
        <strain evidence="1">CBS 161.51</strain>
    </source>
</reference>